<dbReference type="AlphaFoldDB" id="A0A850NC07"/>
<sequence length="306" mass="36427">MIDNLRFYLMDKDLFDYQIEKSGVIDLTSQYNRHTGEIEEYPKKGKYYNLSVDIYQYRSYVTGSFHKLFNNIVHGENHNYNDFRYCEFLQILEWAQDEIYVLPDKTSITNLEFGLNIEIPMDADIFLDYMLLMYDFKIATRNEVTSSKNFREFKKTDYSLKVYNKSKQNMKKTNVVRFEVKITKSRLLHKMGIYSLEDLKSRNVMIKLFELLLVQFDKLLIIDMKGMVKVPDKACAGLIKDFTNPNYWSNLKNSVSSKVFRRVVRDCRRYVEENELDSAQFAIRKLLQDKFEQMMNCYGEAIQKAA</sequence>
<keyword evidence="2" id="KW-1185">Reference proteome</keyword>
<proteinExistence type="predicted"/>
<organism evidence="1 2">
    <name type="scientific">Flagellimonas chongwuensis</name>
    <dbReference type="NCBI Taxonomy" id="2697365"/>
    <lineage>
        <taxon>Bacteria</taxon>
        <taxon>Pseudomonadati</taxon>
        <taxon>Bacteroidota</taxon>
        <taxon>Flavobacteriia</taxon>
        <taxon>Flavobacteriales</taxon>
        <taxon>Flavobacteriaceae</taxon>
        <taxon>Flagellimonas</taxon>
    </lineage>
</organism>
<gene>
    <name evidence="1" type="ORF">GUA46_03945</name>
</gene>
<evidence type="ECO:0000313" key="2">
    <source>
        <dbReference type="Proteomes" id="UP000558089"/>
    </source>
</evidence>
<protein>
    <recommendedName>
        <fullName evidence="3">Replication initiation factor</fullName>
    </recommendedName>
</protein>
<comment type="caution">
    <text evidence="1">The sequence shown here is derived from an EMBL/GenBank/DDBJ whole genome shotgun (WGS) entry which is preliminary data.</text>
</comment>
<evidence type="ECO:0000313" key="1">
    <source>
        <dbReference type="EMBL" id="NVN17484.1"/>
    </source>
</evidence>
<name>A0A850NC07_9FLAO</name>
<evidence type="ECO:0008006" key="3">
    <source>
        <dbReference type="Google" id="ProtNLM"/>
    </source>
</evidence>
<reference evidence="1 2" key="1">
    <citation type="submission" date="2020-01" db="EMBL/GenBank/DDBJ databases">
        <title>Draft Genome Analysis of Muricauda sp. HICW Isolated from coastal seawater of PR China.</title>
        <authorList>
            <person name="Chen M.-X."/>
        </authorList>
    </citation>
    <scope>NUCLEOTIDE SEQUENCE [LARGE SCALE GENOMIC DNA]</scope>
    <source>
        <strain evidence="1 2">HICW</strain>
    </source>
</reference>
<dbReference type="Proteomes" id="UP000558089">
    <property type="component" value="Unassembled WGS sequence"/>
</dbReference>
<accession>A0A850NC07</accession>
<dbReference type="EMBL" id="WYET01000001">
    <property type="protein sequence ID" value="NVN17484.1"/>
    <property type="molecule type" value="Genomic_DNA"/>
</dbReference>
<dbReference type="RefSeq" id="WP_176619379.1">
    <property type="nucleotide sequence ID" value="NZ_WYET01000001.1"/>
</dbReference>